<dbReference type="InterPro" id="IPR008948">
    <property type="entry name" value="L-Aspartase-like"/>
</dbReference>
<dbReference type="GO" id="GO:0004397">
    <property type="term" value="F:histidine ammonia-lyase activity"/>
    <property type="evidence" value="ECO:0007669"/>
    <property type="project" value="UniProtKB-EC"/>
</dbReference>
<comment type="caution">
    <text evidence="1">The sequence shown here is derived from an EMBL/GenBank/DDBJ whole genome shotgun (WGS) entry which is preliminary data.</text>
</comment>
<sequence>MTGILLTGSGITIADIEAIARRDATVDVSDAVRDQLIAARRILEGAAASGQQIYGMNTGLGANLKTAVTGDFEAFQLQLIRGRGMAVGEALPRDATRAVIAARLSMLAVGGSGISLPVFEALLAMLNAGVHPVMPSIGSIGAGDLVLLSAMARALIGEGKAEYRGIVYPAIEALELADLAPANLQPKDGISLLNASAVSAGRGALVLYDAKELLDAQRRAAALSFEGLAGNPLILSPAIQRARPAAGQADEANRLLQMLEGSTLFEANAAIQDPLSLRCLAPIHGALADALLRAVEAVEIELNAAADNPVVLLEKQQVLSSGNFQTPALSLAFETLGLAIAQAAAASAARFIQLTGSGRNGLPRYLSPIGGPSAGFVPMQKTVAALMADIRHKANPVMLDFLAVSEGVEDHATQSSLAVRKLGEMLELWRVLIGCEMLAAAQAVDQRPGHRCGVGTAGTHAFVRGIVPVMTEDRSLGEDVAVLASRLLDEHYGG</sequence>
<dbReference type="Pfam" id="PF00221">
    <property type="entry name" value="Lyase_aromatic"/>
    <property type="match status" value="1"/>
</dbReference>
<protein>
    <submittedName>
        <fullName evidence="1">Histidine ammonia-lyase</fullName>
        <ecNumber evidence="1">4.3.1.3</ecNumber>
    </submittedName>
</protein>
<evidence type="ECO:0000313" key="1">
    <source>
        <dbReference type="EMBL" id="MBE1509025.1"/>
    </source>
</evidence>
<keyword evidence="1" id="KW-0456">Lyase</keyword>
<reference evidence="1 2" key="1">
    <citation type="submission" date="2020-10" db="EMBL/GenBank/DDBJ databases">
        <title>Sequencing the genomes of 1000 actinobacteria strains.</title>
        <authorList>
            <person name="Klenk H.-P."/>
        </authorList>
    </citation>
    <scope>NUCLEOTIDE SEQUENCE [LARGE SCALE GENOMIC DNA]</scope>
    <source>
        <strain evidence="1 2">DSM 7307</strain>
    </source>
</reference>
<keyword evidence="2" id="KW-1185">Reference proteome</keyword>
<dbReference type="InterPro" id="IPR024083">
    <property type="entry name" value="Fumarase/histidase_N"/>
</dbReference>
<dbReference type="SUPFAM" id="SSF48557">
    <property type="entry name" value="L-aspartase-like"/>
    <property type="match status" value="1"/>
</dbReference>
<dbReference type="Gene3D" id="1.20.200.10">
    <property type="entry name" value="Fumarase/aspartase (Central domain)"/>
    <property type="match status" value="1"/>
</dbReference>
<dbReference type="RefSeq" id="WP_192732538.1">
    <property type="nucleotide sequence ID" value="NZ_BAAAVL010000004.1"/>
</dbReference>
<organism evidence="1 2">
    <name type="scientific">Rhizobium viscosum</name>
    <name type="common">Arthrobacter viscosus</name>
    <dbReference type="NCBI Taxonomy" id="1673"/>
    <lineage>
        <taxon>Bacteria</taxon>
        <taxon>Pseudomonadati</taxon>
        <taxon>Pseudomonadota</taxon>
        <taxon>Alphaproteobacteria</taxon>
        <taxon>Hyphomicrobiales</taxon>
        <taxon>Rhizobiaceae</taxon>
        <taxon>Rhizobium/Agrobacterium group</taxon>
        <taxon>Rhizobium</taxon>
    </lineage>
</organism>
<dbReference type="PANTHER" id="PTHR10362">
    <property type="entry name" value="HISTIDINE AMMONIA-LYASE"/>
    <property type="match status" value="1"/>
</dbReference>
<dbReference type="Proteomes" id="UP000620262">
    <property type="component" value="Unassembled WGS sequence"/>
</dbReference>
<proteinExistence type="predicted"/>
<dbReference type="Gene3D" id="1.10.275.10">
    <property type="entry name" value="Fumarase/aspartase (N-terminal domain)"/>
    <property type="match status" value="1"/>
</dbReference>
<name>A0ABR9J0Q5_RHIVS</name>
<gene>
    <name evidence="1" type="ORF">H4W29_006270</name>
</gene>
<evidence type="ECO:0000313" key="2">
    <source>
        <dbReference type="Proteomes" id="UP000620262"/>
    </source>
</evidence>
<dbReference type="CDD" id="cd00332">
    <property type="entry name" value="PAL-HAL"/>
    <property type="match status" value="1"/>
</dbReference>
<dbReference type="EMBL" id="JADBEC010000002">
    <property type="protein sequence ID" value="MBE1509025.1"/>
    <property type="molecule type" value="Genomic_DNA"/>
</dbReference>
<dbReference type="EC" id="4.3.1.3" evidence="1"/>
<accession>A0ABR9J0Q5</accession>
<dbReference type="InterPro" id="IPR001106">
    <property type="entry name" value="Aromatic_Lyase"/>
</dbReference>